<evidence type="ECO:0000256" key="3">
    <source>
        <dbReference type="SAM" id="MobiDB-lite"/>
    </source>
</evidence>
<feature type="compositionally biased region" description="Polar residues" evidence="3">
    <location>
        <begin position="386"/>
        <end position="413"/>
    </location>
</feature>
<dbReference type="InterPro" id="IPR003114">
    <property type="entry name" value="Phox_assoc"/>
</dbReference>
<organism evidence="7 8">
    <name type="scientific">Panicum virgatum</name>
    <name type="common">Blackwell switchgrass</name>
    <dbReference type="NCBI Taxonomy" id="38727"/>
    <lineage>
        <taxon>Eukaryota</taxon>
        <taxon>Viridiplantae</taxon>
        <taxon>Streptophyta</taxon>
        <taxon>Embryophyta</taxon>
        <taxon>Tracheophyta</taxon>
        <taxon>Spermatophyta</taxon>
        <taxon>Magnoliopsida</taxon>
        <taxon>Liliopsida</taxon>
        <taxon>Poales</taxon>
        <taxon>Poaceae</taxon>
        <taxon>PACMAD clade</taxon>
        <taxon>Panicoideae</taxon>
        <taxon>Panicodae</taxon>
        <taxon>Paniceae</taxon>
        <taxon>Panicinae</taxon>
        <taxon>Panicum</taxon>
        <taxon>Panicum sect. Hiantes</taxon>
    </lineage>
</organism>
<evidence type="ECO:0000259" key="6">
    <source>
        <dbReference type="PROSITE" id="PS51207"/>
    </source>
</evidence>
<feature type="domain" description="PX" evidence="5">
    <location>
        <begin position="690"/>
        <end position="802"/>
    </location>
</feature>
<keyword evidence="2" id="KW-0963">Cytoplasm</keyword>
<evidence type="ECO:0000313" key="7">
    <source>
        <dbReference type="EMBL" id="KAG2625486.1"/>
    </source>
</evidence>
<feature type="region of interest" description="Disordered" evidence="3">
    <location>
        <begin position="889"/>
        <end position="926"/>
    </location>
</feature>
<dbReference type="InterPro" id="IPR013937">
    <property type="entry name" value="Sorting_nexin_C"/>
</dbReference>
<feature type="transmembrane region" description="Helical" evidence="4">
    <location>
        <begin position="27"/>
        <end position="43"/>
    </location>
</feature>
<dbReference type="InterPro" id="IPR001683">
    <property type="entry name" value="PX_dom"/>
</dbReference>
<dbReference type="EMBL" id="CM029041">
    <property type="protein sequence ID" value="KAG2625486.1"/>
    <property type="molecule type" value="Genomic_DNA"/>
</dbReference>
<dbReference type="PANTHER" id="PTHR22999:SF28">
    <property type="entry name" value="PHOX (PX) DOMAIN-CONTAINING PROTEIN"/>
    <property type="match status" value="1"/>
</dbReference>
<dbReference type="AlphaFoldDB" id="A0A8T0UWE0"/>
<dbReference type="InterPro" id="IPR051837">
    <property type="entry name" value="SortingNexin/PXDomain-PKLike"/>
</dbReference>
<dbReference type="PROSITE" id="PS51207">
    <property type="entry name" value="PXA"/>
    <property type="match status" value="1"/>
</dbReference>
<keyword evidence="4" id="KW-1133">Transmembrane helix</keyword>
<feature type="compositionally biased region" description="Polar residues" evidence="3">
    <location>
        <begin position="466"/>
        <end position="494"/>
    </location>
</feature>
<feature type="region of interest" description="Disordered" evidence="3">
    <location>
        <begin position="1032"/>
        <end position="1053"/>
    </location>
</feature>
<feature type="compositionally biased region" description="Polar residues" evidence="3">
    <location>
        <begin position="1044"/>
        <end position="1053"/>
    </location>
</feature>
<feature type="compositionally biased region" description="Basic residues" evidence="3">
    <location>
        <begin position="582"/>
        <end position="607"/>
    </location>
</feature>
<dbReference type="Pfam" id="PF00787">
    <property type="entry name" value="PX"/>
    <property type="match status" value="1"/>
</dbReference>
<evidence type="ECO:0000313" key="8">
    <source>
        <dbReference type="Proteomes" id="UP000823388"/>
    </source>
</evidence>
<dbReference type="PROSITE" id="PS50195">
    <property type="entry name" value="PX"/>
    <property type="match status" value="1"/>
</dbReference>
<feature type="region of interest" description="Disordered" evidence="3">
    <location>
        <begin position="386"/>
        <end position="429"/>
    </location>
</feature>
<feature type="compositionally biased region" description="Polar residues" evidence="3">
    <location>
        <begin position="346"/>
        <end position="368"/>
    </location>
</feature>
<dbReference type="SMART" id="SM00312">
    <property type="entry name" value="PX"/>
    <property type="match status" value="1"/>
</dbReference>
<dbReference type="Proteomes" id="UP000823388">
    <property type="component" value="Chromosome 3K"/>
</dbReference>
<dbReference type="GO" id="GO:0005768">
    <property type="term" value="C:endosome"/>
    <property type="evidence" value="ECO:0007669"/>
    <property type="project" value="UniProtKB-ARBA"/>
</dbReference>
<comment type="subcellular location">
    <subcellularLocation>
        <location evidence="1">Cytoplasm</location>
    </subcellularLocation>
</comment>
<dbReference type="Pfam" id="PF02194">
    <property type="entry name" value="PXA"/>
    <property type="match status" value="1"/>
</dbReference>
<feature type="compositionally biased region" description="Polar residues" evidence="3">
    <location>
        <begin position="889"/>
        <end position="909"/>
    </location>
</feature>
<dbReference type="Gene3D" id="3.30.1520.10">
    <property type="entry name" value="Phox-like domain"/>
    <property type="match status" value="1"/>
</dbReference>
<name>A0A8T0UWE0_PANVG</name>
<evidence type="ECO:0000256" key="1">
    <source>
        <dbReference type="ARBA" id="ARBA00004496"/>
    </source>
</evidence>
<keyword evidence="4" id="KW-0812">Transmembrane</keyword>
<reference evidence="7" key="1">
    <citation type="submission" date="2020-05" db="EMBL/GenBank/DDBJ databases">
        <title>WGS assembly of Panicum virgatum.</title>
        <authorList>
            <person name="Lovell J.T."/>
            <person name="Jenkins J."/>
            <person name="Shu S."/>
            <person name="Juenger T.E."/>
            <person name="Schmutz J."/>
        </authorList>
    </citation>
    <scope>NUCLEOTIDE SEQUENCE</scope>
    <source>
        <strain evidence="7">AP13</strain>
    </source>
</reference>
<feature type="domain" description="PXA" evidence="6">
    <location>
        <begin position="115"/>
        <end position="298"/>
    </location>
</feature>
<proteinExistence type="predicted"/>
<accession>A0A8T0UWE0</accession>
<keyword evidence="4" id="KW-0472">Membrane</keyword>
<dbReference type="PANTHER" id="PTHR22999">
    <property type="entry name" value="PX SERINE/THREONINE KINASE PXK"/>
    <property type="match status" value="1"/>
</dbReference>
<dbReference type="SMART" id="SM00313">
    <property type="entry name" value="PXA"/>
    <property type="match status" value="1"/>
</dbReference>
<evidence type="ECO:0000259" key="5">
    <source>
        <dbReference type="PROSITE" id="PS50195"/>
    </source>
</evidence>
<dbReference type="GO" id="GO:0035091">
    <property type="term" value="F:phosphatidylinositol binding"/>
    <property type="evidence" value="ECO:0007669"/>
    <property type="project" value="InterPro"/>
</dbReference>
<evidence type="ECO:0000256" key="4">
    <source>
        <dbReference type="SAM" id="Phobius"/>
    </source>
</evidence>
<feature type="region of interest" description="Disordered" evidence="3">
    <location>
        <begin position="461"/>
        <end position="494"/>
    </location>
</feature>
<sequence>MATAAGAAGAPRAQTLRDLAEEGKKRAVLLLVFAFGLAFLMSLTSSSVWFNLPFATALIILFRYISLDYDLRRKSTASTDQDISRPLVKMKSTELKKVLLTEKDGKSDWRSKVNSPPVEAAFEQFSRHLVTEWVTDLWYSRVTPDKEGPEELIAVVNTVLGEISVRARNVDLISLLTRDLVDLICNSLERYHFCQAKIGKEKFVNLPSERRDAELKMTLIAENKLHPALFSANAEYKVLQSLADGLISITVKPQDLQCTFFRCTARELLACAVLRPVMNLANPRFINERIESLALSRANKLEKGVEESMEDATTVKQRELSMPSIDELSALIDHSSPGVELVPFHQGQSNTASDIQPSRSKNPSNLKLESSNASLVGSLHPLESTSLPSTSHIASGNGFSLHSRSSDRASPNSRGREHAQPLGISSQRTHQALAPEHLENMWTKGKNYKFENAKHNAKAPIGSDSLRLSSSGQQPIPCSTSISQRQALLSQSEDQRLIRQSTAPTYSNGTNHMPKSLSAEIAEHAGQEDFGVESESSYATEDDELTNVTGLDSPVTRVWESKSKGNATSSHIHHPLESSGFHRAKKNRSHVGKLKMSRTSSGRKRSRSNAQKPPIWQEVDRSSFSVGDDLDILNASANDSKTDELVEDTESENMARMFSSANSSTFSLASTDSSYSSNYGGANVLQDSYLKLSCEVVGASIVKSGSGMFAVYSISVTDANGNSWSIKRRFRHFEELHRRLKEYFQYNLHLPPKHFLSSGLEVPVVRERCKLLDIYLKSLLQIPIVSSCIEVWDFLSVDSQTYIFTDSLSVIQTLSVSLDERSTGKNRKALNAPGVLNGNLISGGQSFHGHKDNTARKDLDFAVGDGLRSRKGIVEKNLANSAGNMTNSVCDTTSGSDPEQNDYSFSIDSVNPKKLRPSETNDTSQMLESDGFSVSPNDWVAPNLSVPLFHLVDVVFQLQDGGWIRRQAFWVAKQLLQLGMGDTFDDWLVDKIQLLRKGRIIAFTVKRIEQSAFSLSLCIQILWPDGIFMTKHPKRKTSPPPPGTRNNGMGNNLSDQQRLEAAHRANFVRELIIDKAPSPLVSLVGRKDYDKCAQDIYFFLQSPICLKQLALELLELLVLAAFPELDDTVRKWHEDKQQFRAL</sequence>
<protein>
    <submittedName>
        <fullName evidence="7">Uncharacterized protein</fullName>
    </submittedName>
</protein>
<keyword evidence="8" id="KW-1185">Reference proteome</keyword>
<dbReference type="InterPro" id="IPR036871">
    <property type="entry name" value="PX_dom_sf"/>
</dbReference>
<dbReference type="Pfam" id="PF08628">
    <property type="entry name" value="Nexin_C"/>
    <property type="match status" value="1"/>
</dbReference>
<comment type="caution">
    <text evidence="7">The sequence shown here is derived from an EMBL/GenBank/DDBJ whole genome shotgun (WGS) entry which is preliminary data.</text>
</comment>
<gene>
    <name evidence="7" type="ORF">PVAP13_3KG206500</name>
</gene>
<dbReference type="SUPFAM" id="SSF64268">
    <property type="entry name" value="PX domain"/>
    <property type="match status" value="1"/>
</dbReference>
<feature type="region of interest" description="Disordered" evidence="3">
    <location>
        <begin position="339"/>
        <end position="368"/>
    </location>
</feature>
<evidence type="ECO:0000256" key="2">
    <source>
        <dbReference type="ARBA" id="ARBA00022490"/>
    </source>
</evidence>
<dbReference type="GO" id="GO:0016020">
    <property type="term" value="C:membrane"/>
    <property type="evidence" value="ECO:0007669"/>
    <property type="project" value="UniProtKB-ARBA"/>
</dbReference>
<feature type="region of interest" description="Disordered" evidence="3">
    <location>
        <begin position="527"/>
        <end position="620"/>
    </location>
</feature>